<evidence type="ECO:0000259" key="1">
    <source>
        <dbReference type="Pfam" id="PF05699"/>
    </source>
</evidence>
<dbReference type="Proteomes" id="UP001237642">
    <property type="component" value="Unassembled WGS sequence"/>
</dbReference>
<proteinExistence type="predicted"/>
<dbReference type="InterPro" id="IPR008906">
    <property type="entry name" value="HATC_C_dom"/>
</dbReference>
<name>A0AAD8HHB8_9APIA</name>
<sequence length="245" mass="27849">MLDRAILYRRAFVELSRAENAIVEVANVMFKLKKLFVEYMPKGRNNSTEASSCTSNPKISKRPKFNLADLDTEDSSDVSTKSKLDLYLEEPRLNRDEELNILDFWGKNETKYGELSYMARDILSVPLTTVASESSFSIGGRILNKWRSSYLPENVEFKKWMTKNALVVKWNGLQRDEFGGLATSRLDKVMEGGAVVLTLKDQSILANGDINEDVDILENVEIGEQKQRDDAYKAAKRKPGTYEDN</sequence>
<dbReference type="EMBL" id="JAUIZM010000009">
    <property type="protein sequence ID" value="KAK1366638.1"/>
    <property type="molecule type" value="Genomic_DNA"/>
</dbReference>
<organism evidence="2 3">
    <name type="scientific">Heracleum sosnowskyi</name>
    <dbReference type="NCBI Taxonomy" id="360622"/>
    <lineage>
        <taxon>Eukaryota</taxon>
        <taxon>Viridiplantae</taxon>
        <taxon>Streptophyta</taxon>
        <taxon>Embryophyta</taxon>
        <taxon>Tracheophyta</taxon>
        <taxon>Spermatophyta</taxon>
        <taxon>Magnoliopsida</taxon>
        <taxon>eudicotyledons</taxon>
        <taxon>Gunneridae</taxon>
        <taxon>Pentapetalae</taxon>
        <taxon>asterids</taxon>
        <taxon>campanulids</taxon>
        <taxon>Apiales</taxon>
        <taxon>Apiaceae</taxon>
        <taxon>Apioideae</taxon>
        <taxon>apioid superclade</taxon>
        <taxon>Tordylieae</taxon>
        <taxon>Tordyliinae</taxon>
        <taxon>Heracleum</taxon>
    </lineage>
</organism>
<dbReference type="PANTHER" id="PTHR23272">
    <property type="entry name" value="BED FINGER-RELATED"/>
    <property type="match status" value="1"/>
</dbReference>
<keyword evidence="3" id="KW-1185">Reference proteome</keyword>
<dbReference type="PANTHER" id="PTHR23272:SF166">
    <property type="entry name" value="ZINC FINGER BED DOMAIN-CONTAINING PROTEIN RICESLEEPER 2-LIKE ISOFORM X1"/>
    <property type="match status" value="1"/>
</dbReference>
<dbReference type="Pfam" id="PF05699">
    <property type="entry name" value="Dimer_Tnp_hAT"/>
    <property type="match status" value="1"/>
</dbReference>
<dbReference type="GO" id="GO:0046983">
    <property type="term" value="F:protein dimerization activity"/>
    <property type="evidence" value="ECO:0007669"/>
    <property type="project" value="InterPro"/>
</dbReference>
<dbReference type="InterPro" id="IPR012337">
    <property type="entry name" value="RNaseH-like_sf"/>
</dbReference>
<reference evidence="2" key="2">
    <citation type="submission" date="2023-05" db="EMBL/GenBank/DDBJ databases">
        <authorList>
            <person name="Schelkunov M.I."/>
        </authorList>
    </citation>
    <scope>NUCLEOTIDE SEQUENCE</scope>
    <source>
        <strain evidence="2">Hsosn_3</strain>
        <tissue evidence="2">Leaf</tissue>
    </source>
</reference>
<dbReference type="AlphaFoldDB" id="A0AAD8HHB8"/>
<reference evidence="2" key="1">
    <citation type="submission" date="2023-02" db="EMBL/GenBank/DDBJ databases">
        <title>Genome of toxic invasive species Heracleum sosnowskyi carries increased number of genes despite the absence of recent whole-genome duplications.</title>
        <authorList>
            <person name="Schelkunov M."/>
            <person name="Shtratnikova V."/>
            <person name="Makarenko M."/>
            <person name="Klepikova A."/>
            <person name="Omelchenko D."/>
            <person name="Novikova G."/>
            <person name="Obukhova E."/>
            <person name="Bogdanov V."/>
            <person name="Penin A."/>
            <person name="Logacheva M."/>
        </authorList>
    </citation>
    <scope>NUCLEOTIDE SEQUENCE</scope>
    <source>
        <strain evidence="2">Hsosn_3</strain>
        <tissue evidence="2">Leaf</tissue>
    </source>
</reference>
<comment type="caution">
    <text evidence="2">The sequence shown here is derived from an EMBL/GenBank/DDBJ whole genome shotgun (WGS) entry which is preliminary data.</text>
</comment>
<protein>
    <recommendedName>
        <fullName evidence="1">HAT C-terminal dimerisation domain-containing protein</fullName>
    </recommendedName>
</protein>
<gene>
    <name evidence="2" type="ORF">POM88_042199</name>
</gene>
<evidence type="ECO:0000313" key="3">
    <source>
        <dbReference type="Proteomes" id="UP001237642"/>
    </source>
</evidence>
<dbReference type="SUPFAM" id="SSF53098">
    <property type="entry name" value="Ribonuclease H-like"/>
    <property type="match status" value="1"/>
</dbReference>
<evidence type="ECO:0000313" key="2">
    <source>
        <dbReference type="EMBL" id="KAK1366638.1"/>
    </source>
</evidence>
<feature type="domain" description="HAT C-terminal dimerisation" evidence="1">
    <location>
        <begin position="84"/>
        <end position="156"/>
    </location>
</feature>
<accession>A0AAD8HHB8</accession>